<keyword evidence="3" id="KW-0378">Hydrolase</keyword>
<dbReference type="GO" id="GO:0005737">
    <property type="term" value="C:cytoplasm"/>
    <property type="evidence" value="ECO:0007669"/>
    <property type="project" value="TreeGrafter"/>
</dbReference>
<dbReference type="PROSITE" id="PS51462">
    <property type="entry name" value="NUDIX"/>
    <property type="match status" value="1"/>
</dbReference>
<dbReference type="AlphaFoldDB" id="A0A844GXQ9"/>
<evidence type="ECO:0000313" key="7">
    <source>
        <dbReference type="Proteomes" id="UP000442533"/>
    </source>
</evidence>
<dbReference type="CDD" id="cd04666">
    <property type="entry name" value="NUDIX_DIPP2_like_Nudt4"/>
    <property type="match status" value="1"/>
</dbReference>
<feature type="domain" description="Nudix hydrolase" evidence="5">
    <location>
        <begin position="17"/>
        <end position="146"/>
    </location>
</feature>
<dbReference type="GO" id="GO:0000298">
    <property type="term" value="F:endopolyphosphatase activity"/>
    <property type="evidence" value="ECO:0007669"/>
    <property type="project" value="TreeGrafter"/>
</dbReference>
<dbReference type="GO" id="GO:1901911">
    <property type="term" value="P:adenosine 5'-(hexahydrogen pentaphosphate) catabolic process"/>
    <property type="evidence" value="ECO:0007669"/>
    <property type="project" value="TreeGrafter"/>
</dbReference>
<dbReference type="InterPro" id="IPR015797">
    <property type="entry name" value="NUDIX_hydrolase-like_dom_sf"/>
</dbReference>
<protein>
    <submittedName>
        <fullName evidence="6">NUDIX domain-containing protein</fullName>
    </submittedName>
</protein>
<dbReference type="Proteomes" id="UP000442533">
    <property type="component" value="Unassembled WGS sequence"/>
</dbReference>
<dbReference type="Gene3D" id="3.90.79.10">
    <property type="entry name" value="Nucleoside Triphosphate Pyrophosphohydrolase"/>
    <property type="match status" value="1"/>
</dbReference>
<evidence type="ECO:0000259" key="5">
    <source>
        <dbReference type="PROSITE" id="PS51462"/>
    </source>
</evidence>
<keyword evidence="2" id="KW-0479">Metal-binding</keyword>
<proteinExistence type="predicted"/>
<evidence type="ECO:0000256" key="1">
    <source>
        <dbReference type="ARBA" id="ARBA00001946"/>
    </source>
</evidence>
<dbReference type="OrthoDB" id="7066910at2"/>
<name>A0A844GXQ9_9RHOB</name>
<evidence type="ECO:0000256" key="2">
    <source>
        <dbReference type="ARBA" id="ARBA00022723"/>
    </source>
</evidence>
<dbReference type="GO" id="GO:1901909">
    <property type="term" value="P:diadenosine hexaphosphate catabolic process"/>
    <property type="evidence" value="ECO:0007669"/>
    <property type="project" value="TreeGrafter"/>
</dbReference>
<dbReference type="EMBL" id="WMIF01000002">
    <property type="protein sequence ID" value="MTH33456.1"/>
    <property type="molecule type" value="Genomic_DNA"/>
</dbReference>
<evidence type="ECO:0000256" key="3">
    <source>
        <dbReference type="ARBA" id="ARBA00022801"/>
    </source>
</evidence>
<dbReference type="Pfam" id="PF00293">
    <property type="entry name" value="NUDIX"/>
    <property type="match status" value="1"/>
</dbReference>
<accession>A0A844GXQ9</accession>
<dbReference type="InterPro" id="IPR047198">
    <property type="entry name" value="DDP-like_NUDIX"/>
</dbReference>
<dbReference type="SUPFAM" id="SSF55811">
    <property type="entry name" value="Nudix"/>
    <property type="match status" value="1"/>
</dbReference>
<gene>
    <name evidence="6" type="ORF">GL279_02450</name>
</gene>
<evidence type="ECO:0000313" key="6">
    <source>
        <dbReference type="EMBL" id="MTH33456.1"/>
    </source>
</evidence>
<keyword evidence="7" id="KW-1185">Reference proteome</keyword>
<dbReference type="PANTHER" id="PTHR12629">
    <property type="entry name" value="DIPHOSPHOINOSITOL POLYPHOSPHATE PHOSPHOHYDROLASE"/>
    <property type="match status" value="1"/>
</dbReference>
<comment type="caution">
    <text evidence="6">The sequence shown here is derived from an EMBL/GenBank/DDBJ whole genome shotgun (WGS) entry which is preliminary data.</text>
</comment>
<comment type="cofactor">
    <cofactor evidence="1">
        <name>Mg(2+)</name>
        <dbReference type="ChEBI" id="CHEBI:18420"/>
    </cofactor>
</comment>
<dbReference type="GO" id="GO:0034432">
    <property type="term" value="F:bis(5'-adenosyl)-pentaphosphatase activity"/>
    <property type="evidence" value="ECO:0007669"/>
    <property type="project" value="TreeGrafter"/>
</dbReference>
<evidence type="ECO:0000256" key="4">
    <source>
        <dbReference type="ARBA" id="ARBA00022842"/>
    </source>
</evidence>
<dbReference type="PANTHER" id="PTHR12629:SF0">
    <property type="entry name" value="DIPHOSPHOINOSITOL-POLYPHOSPHATE DIPHOSPHATASE"/>
    <property type="match status" value="1"/>
</dbReference>
<keyword evidence="4" id="KW-0460">Magnesium</keyword>
<reference evidence="6 7" key="1">
    <citation type="submission" date="2019-11" db="EMBL/GenBank/DDBJ databases">
        <authorList>
            <person name="Dong K."/>
        </authorList>
    </citation>
    <scope>NUCLEOTIDE SEQUENCE [LARGE SCALE GENOMIC DNA]</scope>
    <source>
        <strain evidence="6 7">JCM 17370</strain>
    </source>
</reference>
<dbReference type="GO" id="GO:0034431">
    <property type="term" value="F:bis(5'-adenosyl)-hexaphosphatase activity"/>
    <property type="evidence" value="ECO:0007669"/>
    <property type="project" value="TreeGrafter"/>
</dbReference>
<dbReference type="GO" id="GO:0046872">
    <property type="term" value="F:metal ion binding"/>
    <property type="evidence" value="ECO:0007669"/>
    <property type="project" value="UniProtKB-KW"/>
</dbReference>
<dbReference type="GO" id="GO:0071543">
    <property type="term" value="P:diphosphoinositol polyphosphate metabolic process"/>
    <property type="evidence" value="ECO:0007669"/>
    <property type="project" value="TreeGrafter"/>
</dbReference>
<dbReference type="GO" id="GO:0008486">
    <property type="term" value="F:diphosphoinositol-polyphosphate diphosphatase activity"/>
    <property type="evidence" value="ECO:0007669"/>
    <property type="project" value="TreeGrafter"/>
</dbReference>
<dbReference type="GO" id="GO:1901907">
    <property type="term" value="P:diadenosine pentaphosphate catabolic process"/>
    <property type="evidence" value="ECO:0007669"/>
    <property type="project" value="TreeGrafter"/>
</dbReference>
<organism evidence="6 7">
    <name type="scientific">Paracoccus limosus</name>
    <dbReference type="NCBI Taxonomy" id="913252"/>
    <lineage>
        <taxon>Bacteria</taxon>
        <taxon>Pseudomonadati</taxon>
        <taxon>Pseudomonadota</taxon>
        <taxon>Alphaproteobacteria</taxon>
        <taxon>Rhodobacterales</taxon>
        <taxon>Paracoccaceae</taxon>
        <taxon>Paracoccus</taxon>
    </lineage>
</organism>
<sequence>MNRIMRDKLGKLLGRKPPQMQVAALCRDAQGQVLLVTSRDTGRWILPKGWPMAGRSLAEAAAQEAWEEAGVRGSVEQAEIGTYHYDKLQDRGFAIPVQVRVYAMSVDELAERYPESKERKRRWFAPARAAEMVAEVGLQALLRRLPFSGPQPRPGDGQAG</sequence>
<dbReference type="InterPro" id="IPR000086">
    <property type="entry name" value="NUDIX_hydrolase_dom"/>
</dbReference>